<dbReference type="STRING" id="310781.SAMN05216259_105369"/>
<protein>
    <submittedName>
        <fullName evidence="4">Membrane-bound lytic murein transglycosylase B</fullName>
    </submittedName>
</protein>
<sequence length="433" mass="42640">MAARRYGRRIRRGVAGTAVAAAAMAALGASQAPGLIQVAHAASQDHGGQDQQAQDPASTGPAIDGDSPYVTQVPPLNSPAGPLAPTTGGGGATVTVPGSGASLPTTVLAAYQRAQDTIAQSDPGCHLPWELLAAIGQVESGQARGGAVDANGTTYQPILGPVLNGNGFADITDTDGGKYDGDPVHDRAVGPMQFIPSTWATWGVDGNGDGVADPNNIYDAALAAGHYLCADGRDLAVPAEMDKAILGYNHSQAYLNLVRAWYDHFRKGGAVSVPDKPGHGAGVTIPLPPAGSTPSSSPTKGGTPTGTPKPTKTSGGSITTPTPTTSPTGTPTTSPTGGGGTTTPPPTSGDPTTTPPTSPTSGDPTTTPPTGDPTDPGCPTATQTPTDGGTVSPSPTDTATATGDPTTTPDPCGTDTPTPDPSDTAGAVTGGAL</sequence>
<keyword evidence="2" id="KW-0732">Signal</keyword>
<organism evidence="4 5">
    <name type="scientific">Actinacidiphila guanduensis</name>
    <dbReference type="NCBI Taxonomy" id="310781"/>
    <lineage>
        <taxon>Bacteria</taxon>
        <taxon>Bacillati</taxon>
        <taxon>Actinomycetota</taxon>
        <taxon>Actinomycetes</taxon>
        <taxon>Kitasatosporales</taxon>
        <taxon>Streptomycetaceae</taxon>
        <taxon>Actinacidiphila</taxon>
    </lineage>
</organism>
<evidence type="ECO:0000313" key="5">
    <source>
        <dbReference type="Proteomes" id="UP000199341"/>
    </source>
</evidence>
<evidence type="ECO:0000259" key="3">
    <source>
        <dbReference type="Pfam" id="PF13406"/>
    </source>
</evidence>
<dbReference type="PANTHER" id="PTHR30163:SF8">
    <property type="entry name" value="LYTIC MUREIN TRANSGLYCOSYLASE"/>
    <property type="match status" value="1"/>
</dbReference>
<feature type="region of interest" description="Disordered" evidence="1">
    <location>
        <begin position="41"/>
        <end position="97"/>
    </location>
</feature>
<evidence type="ECO:0000256" key="2">
    <source>
        <dbReference type="SAM" id="SignalP"/>
    </source>
</evidence>
<keyword evidence="5" id="KW-1185">Reference proteome</keyword>
<feature type="compositionally biased region" description="Low complexity" evidence="1">
    <location>
        <begin position="392"/>
        <end position="426"/>
    </location>
</feature>
<dbReference type="Proteomes" id="UP000199341">
    <property type="component" value="Unassembled WGS sequence"/>
</dbReference>
<proteinExistence type="predicted"/>
<name>A0A1H0DVL5_9ACTN</name>
<accession>A0A1H0DVL5</accession>
<dbReference type="InterPro" id="IPR043426">
    <property type="entry name" value="MltB-like"/>
</dbReference>
<dbReference type="EMBL" id="FNIE01000005">
    <property type="protein sequence ID" value="SDN74165.1"/>
    <property type="molecule type" value="Genomic_DNA"/>
</dbReference>
<dbReference type="RefSeq" id="WP_093784630.1">
    <property type="nucleotide sequence ID" value="NZ_FNIE01000005.1"/>
</dbReference>
<dbReference type="GO" id="GO:0009253">
    <property type="term" value="P:peptidoglycan catabolic process"/>
    <property type="evidence" value="ECO:0007669"/>
    <property type="project" value="TreeGrafter"/>
</dbReference>
<feature type="region of interest" description="Disordered" evidence="1">
    <location>
        <begin position="273"/>
        <end position="433"/>
    </location>
</feature>
<gene>
    <name evidence="4" type="ORF">SAMN05216259_105369</name>
</gene>
<feature type="domain" description="Transglycosylase SLT" evidence="3">
    <location>
        <begin position="188"/>
        <end position="232"/>
    </location>
</feature>
<reference evidence="4 5" key="1">
    <citation type="submission" date="2016-10" db="EMBL/GenBank/DDBJ databases">
        <authorList>
            <person name="de Groot N.N."/>
        </authorList>
    </citation>
    <scope>NUCLEOTIDE SEQUENCE [LARGE SCALE GENOMIC DNA]</scope>
    <source>
        <strain evidence="4 5">CGMCC 4.2022</strain>
    </source>
</reference>
<feature type="chain" id="PRO_5039279030" evidence="2">
    <location>
        <begin position="26"/>
        <end position="433"/>
    </location>
</feature>
<feature type="compositionally biased region" description="Low complexity" evidence="1">
    <location>
        <begin position="41"/>
        <end position="55"/>
    </location>
</feature>
<dbReference type="SUPFAM" id="SSF53955">
    <property type="entry name" value="Lysozyme-like"/>
    <property type="match status" value="1"/>
</dbReference>
<feature type="signal peptide" evidence="2">
    <location>
        <begin position="1"/>
        <end position="25"/>
    </location>
</feature>
<dbReference type="OrthoDB" id="9796191at2"/>
<feature type="compositionally biased region" description="Pro residues" evidence="1">
    <location>
        <begin position="343"/>
        <end position="358"/>
    </location>
</feature>
<dbReference type="Pfam" id="PF13406">
    <property type="entry name" value="SLT_2"/>
    <property type="match status" value="1"/>
</dbReference>
<feature type="compositionally biased region" description="Low complexity" evidence="1">
    <location>
        <begin position="292"/>
        <end position="335"/>
    </location>
</feature>
<dbReference type="CDD" id="cd13399">
    <property type="entry name" value="Slt35-like"/>
    <property type="match status" value="1"/>
</dbReference>
<feature type="compositionally biased region" description="Polar residues" evidence="1">
    <location>
        <begin position="381"/>
        <end position="391"/>
    </location>
</feature>
<dbReference type="Gene3D" id="1.10.530.10">
    <property type="match status" value="1"/>
</dbReference>
<dbReference type="PANTHER" id="PTHR30163">
    <property type="entry name" value="MEMBRANE-BOUND LYTIC MUREIN TRANSGLYCOSYLASE B"/>
    <property type="match status" value="1"/>
</dbReference>
<dbReference type="InterPro" id="IPR023346">
    <property type="entry name" value="Lysozyme-like_dom_sf"/>
</dbReference>
<dbReference type="InterPro" id="IPR006311">
    <property type="entry name" value="TAT_signal"/>
</dbReference>
<dbReference type="PROSITE" id="PS51318">
    <property type="entry name" value="TAT"/>
    <property type="match status" value="1"/>
</dbReference>
<evidence type="ECO:0000313" key="4">
    <source>
        <dbReference type="EMBL" id="SDN74165.1"/>
    </source>
</evidence>
<evidence type="ECO:0000256" key="1">
    <source>
        <dbReference type="SAM" id="MobiDB-lite"/>
    </source>
</evidence>
<dbReference type="InterPro" id="IPR031304">
    <property type="entry name" value="SLT_2"/>
</dbReference>
<dbReference type="GO" id="GO:0008933">
    <property type="term" value="F:peptidoglycan lytic transglycosylase activity"/>
    <property type="evidence" value="ECO:0007669"/>
    <property type="project" value="TreeGrafter"/>
</dbReference>
<dbReference type="AlphaFoldDB" id="A0A1H0DVL5"/>